<keyword evidence="1" id="KW-0472">Membrane</keyword>
<feature type="transmembrane region" description="Helical" evidence="1">
    <location>
        <begin position="70"/>
        <end position="89"/>
    </location>
</feature>
<dbReference type="AlphaFoldDB" id="A0A6C0B6U7"/>
<organism evidence="2">
    <name type="scientific">viral metagenome</name>
    <dbReference type="NCBI Taxonomy" id="1070528"/>
    <lineage>
        <taxon>unclassified sequences</taxon>
        <taxon>metagenomes</taxon>
        <taxon>organismal metagenomes</taxon>
    </lineage>
</organism>
<name>A0A6C0B6U7_9ZZZZ</name>
<keyword evidence="1" id="KW-1133">Transmembrane helix</keyword>
<protein>
    <submittedName>
        <fullName evidence="2">Uncharacterized protein</fullName>
    </submittedName>
</protein>
<feature type="transmembrane region" description="Helical" evidence="1">
    <location>
        <begin position="95"/>
        <end position="115"/>
    </location>
</feature>
<dbReference type="EMBL" id="MN739088">
    <property type="protein sequence ID" value="QHS87806.1"/>
    <property type="molecule type" value="Genomic_DNA"/>
</dbReference>
<reference evidence="2" key="1">
    <citation type="journal article" date="2020" name="Nature">
        <title>Giant virus diversity and host interactions through global metagenomics.</title>
        <authorList>
            <person name="Schulz F."/>
            <person name="Roux S."/>
            <person name="Paez-Espino D."/>
            <person name="Jungbluth S."/>
            <person name="Walsh D.A."/>
            <person name="Denef V.J."/>
            <person name="McMahon K.D."/>
            <person name="Konstantinidis K.T."/>
            <person name="Eloe-Fadrosh E.A."/>
            <person name="Kyrpides N.C."/>
            <person name="Woyke T."/>
        </authorList>
    </citation>
    <scope>NUCLEOTIDE SEQUENCE</scope>
    <source>
        <strain evidence="2">GVMAG-M-3300010158-13</strain>
    </source>
</reference>
<accession>A0A6C0B6U7</accession>
<evidence type="ECO:0000313" key="2">
    <source>
        <dbReference type="EMBL" id="QHS87806.1"/>
    </source>
</evidence>
<proteinExistence type="predicted"/>
<feature type="transmembrane region" description="Helical" evidence="1">
    <location>
        <begin position="45"/>
        <end position="63"/>
    </location>
</feature>
<evidence type="ECO:0000256" key="1">
    <source>
        <dbReference type="SAM" id="Phobius"/>
    </source>
</evidence>
<keyword evidence="1" id="KW-0812">Transmembrane</keyword>
<feature type="transmembrane region" description="Helical" evidence="1">
    <location>
        <begin position="7"/>
        <end position="25"/>
    </location>
</feature>
<sequence length="154" mass="18612">MEGYIRFDFLFSYWIFIWFVLYYNIYEFKGTVVLWIKKTASPLLALWTAFWFNVYEIIYLSLIKLNIVLIIKYIFMILIVKALPIYLLYRKGITINWINDLTVLFIISLVYILYLHANEENPLKIYEETEKSLIKGDNKTPIFSLFEKLNQLIH</sequence>